<comment type="caution">
    <text evidence="8">The sequence shown here is derived from an EMBL/GenBank/DDBJ whole genome shotgun (WGS) entry which is preliminary data.</text>
</comment>
<dbReference type="EMBL" id="JADEYS010000006">
    <property type="protein sequence ID" value="MBE9397223.1"/>
    <property type="molecule type" value="Genomic_DNA"/>
</dbReference>
<keyword evidence="4 6" id="KW-1133">Transmembrane helix</keyword>
<dbReference type="Gene3D" id="3.60.15.10">
    <property type="entry name" value="Ribonuclease Z/Hydroxyacylglutathione hydrolase-like"/>
    <property type="match status" value="1"/>
</dbReference>
<feature type="transmembrane region" description="Helical" evidence="6">
    <location>
        <begin position="408"/>
        <end position="428"/>
    </location>
</feature>
<evidence type="ECO:0000256" key="1">
    <source>
        <dbReference type="ARBA" id="ARBA00004651"/>
    </source>
</evidence>
<dbReference type="InterPro" id="IPR035681">
    <property type="entry name" value="ComA-like_MBL"/>
</dbReference>
<evidence type="ECO:0000256" key="6">
    <source>
        <dbReference type="SAM" id="Phobius"/>
    </source>
</evidence>
<feature type="transmembrane region" description="Helical" evidence="6">
    <location>
        <begin position="354"/>
        <end position="373"/>
    </location>
</feature>
<dbReference type="NCBIfam" id="TIGR00361">
    <property type="entry name" value="ComEC_Rec2"/>
    <property type="match status" value="1"/>
</dbReference>
<evidence type="ECO:0000313" key="8">
    <source>
        <dbReference type="EMBL" id="MBE9397223.1"/>
    </source>
</evidence>
<evidence type="ECO:0000313" key="9">
    <source>
        <dbReference type="Proteomes" id="UP000640333"/>
    </source>
</evidence>
<dbReference type="Pfam" id="PF00753">
    <property type="entry name" value="Lactamase_B"/>
    <property type="match status" value="1"/>
</dbReference>
<dbReference type="InterPro" id="IPR025405">
    <property type="entry name" value="DUF4131"/>
</dbReference>
<dbReference type="SMART" id="SM00849">
    <property type="entry name" value="Lactamase_B"/>
    <property type="match status" value="1"/>
</dbReference>
<dbReference type="InterPro" id="IPR004797">
    <property type="entry name" value="Competence_ComEC/Rec2"/>
</dbReference>
<feature type="domain" description="Metallo-beta-lactamase" evidence="7">
    <location>
        <begin position="496"/>
        <end position="679"/>
    </location>
</feature>
<feature type="transmembrane region" description="Helical" evidence="6">
    <location>
        <begin position="256"/>
        <end position="273"/>
    </location>
</feature>
<dbReference type="PANTHER" id="PTHR30619:SF1">
    <property type="entry name" value="RECOMBINATION PROTEIN 2"/>
    <property type="match status" value="1"/>
</dbReference>
<dbReference type="InterPro" id="IPR004477">
    <property type="entry name" value="ComEC_N"/>
</dbReference>
<feature type="transmembrane region" description="Helical" evidence="6">
    <location>
        <begin position="322"/>
        <end position="342"/>
    </location>
</feature>
<organism evidence="8 9">
    <name type="scientific">Pontibacterium sinense</name>
    <dbReference type="NCBI Taxonomy" id="2781979"/>
    <lineage>
        <taxon>Bacteria</taxon>
        <taxon>Pseudomonadati</taxon>
        <taxon>Pseudomonadota</taxon>
        <taxon>Gammaproteobacteria</taxon>
        <taxon>Oceanospirillales</taxon>
        <taxon>Oceanospirillaceae</taxon>
        <taxon>Pontibacterium</taxon>
    </lineage>
</organism>
<evidence type="ECO:0000256" key="2">
    <source>
        <dbReference type="ARBA" id="ARBA00022475"/>
    </source>
</evidence>
<proteinExistence type="predicted"/>
<dbReference type="GO" id="GO:0005886">
    <property type="term" value="C:plasma membrane"/>
    <property type="evidence" value="ECO:0007669"/>
    <property type="project" value="UniProtKB-SubCell"/>
</dbReference>
<dbReference type="InterPro" id="IPR052159">
    <property type="entry name" value="Competence_DNA_uptake"/>
</dbReference>
<dbReference type="Pfam" id="PF03772">
    <property type="entry name" value="Competence"/>
    <property type="match status" value="1"/>
</dbReference>
<dbReference type="Pfam" id="PF13567">
    <property type="entry name" value="DUF4131"/>
    <property type="match status" value="1"/>
</dbReference>
<keyword evidence="9" id="KW-1185">Reference proteome</keyword>
<dbReference type="PANTHER" id="PTHR30619">
    <property type="entry name" value="DNA INTERNALIZATION/COMPETENCE PROTEIN COMEC/REC2"/>
    <property type="match status" value="1"/>
</dbReference>
<accession>A0A8J7FGR3</accession>
<keyword evidence="3 6" id="KW-0812">Transmembrane</keyword>
<dbReference type="Proteomes" id="UP000640333">
    <property type="component" value="Unassembled WGS sequence"/>
</dbReference>
<keyword evidence="5 6" id="KW-0472">Membrane</keyword>
<feature type="transmembrane region" description="Helical" evidence="6">
    <location>
        <begin position="379"/>
        <end position="401"/>
    </location>
</feature>
<evidence type="ECO:0000256" key="5">
    <source>
        <dbReference type="ARBA" id="ARBA00023136"/>
    </source>
</evidence>
<feature type="transmembrane region" description="Helical" evidence="6">
    <location>
        <begin position="224"/>
        <end position="244"/>
    </location>
</feature>
<evidence type="ECO:0000256" key="4">
    <source>
        <dbReference type="ARBA" id="ARBA00022989"/>
    </source>
</evidence>
<comment type="subcellular location">
    <subcellularLocation>
        <location evidence="1">Cell membrane</location>
        <topology evidence="1">Multi-pass membrane protein</topology>
    </subcellularLocation>
</comment>
<dbReference type="CDD" id="cd07731">
    <property type="entry name" value="ComA-like_MBL-fold"/>
    <property type="match status" value="1"/>
</dbReference>
<sequence length="736" mass="81756">MAGITTIVWLPSLPPLWLGVIPLLFIVFWRKLPSPLIWFLIGLGWSFGWSHWQISHRLSSDPIKSDWYVTGEVVGLPEFRGKDVRFLFKPNTLVAAKGAERHSAFPRLLRLNWYRPDMVVAPGMRLDLEVRLKPPHGFSNPAGFDYELWLLAQGIDATGYVRAVSASSAPDTCALDCLRGRLAAVIQARYASESVAALVKAITLGIRDGFDNDQWQLLRATGTIHLAVISGLHIGFIVVLILGLVRLLSYVLMPHYLRPVGVWLTISVAFVYMQMAGAGLPTQRAFVMVAVFLLAQWRLWHVDLWSRWWFAMVLVLTLSPVATHQTGFWLSFMAVATLLWFAGHRIKDLLGWRVQWGIFFSMTPLLAWLFGGFSFVAPIINLLAIPLVALCLMLVAVDLLFSVLNVDLLVPVVDGSVSIFWWLIGLGAEVQQDLWRVPNPEWYVLGLALLGSLLVLQPKGFPLRWVGVLLWLPMMLGIRSSPVAEGYDVRVFDIGQGTAVLIRVGEKTLLYDTGPGYPGGQNAFVHAVAPYLVAERIQAVDMLVLSHDDLDHTGGHISLRDQVSVDGGMTGSQALASRYRYHVCRPGDQWQWRDVRFTVLSGGNQAVSDNNSSCVIQVDDGRCSLLLTGDVDSDVEHRLVEPERPLDWLVASHHGSKTGSSADFLARWRPSVVVFSAGYASRFGHPSADVVQRVSDSGGVSVNTAKHGAVHLSSKPDMECTTNVWRSTKRRFWSGY</sequence>
<dbReference type="AlphaFoldDB" id="A0A8J7FGR3"/>
<dbReference type="GO" id="GO:0030420">
    <property type="term" value="P:establishment of competence for transformation"/>
    <property type="evidence" value="ECO:0007669"/>
    <property type="project" value="InterPro"/>
</dbReference>
<dbReference type="SUPFAM" id="SSF56281">
    <property type="entry name" value="Metallo-hydrolase/oxidoreductase"/>
    <property type="match status" value="1"/>
</dbReference>
<dbReference type="InterPro" id="IPR001279">
    <property type="entry name" value="Metallo-B-lactamas"/>
</dbReference>
<dbReference type="NCBIfam" id="TIGR00360">
    <property type="entry name" value="ComEC_N-term"/>
    <property type="match status" value="1"/>
</dbReference>
<evidence type="ECO:0000256" key="3">
    <source>
        <dbReference type="ARBA" id="ARBA00022692"/>
    </source>
</evidence>
<protein>
    <submittedName>
        <fullName evidence="8">DNA internalization-related competence protein ComEC/Rec2</fullName>
    </submittedName>
</protein>
<reference evidence="8" key="1">
    <citation type="submission" date="2020-10" db="EMBL/GenBank/DDBJ databases">
        <title>Bacterium isolated from coastal waters sediment.</title>
        <authorList>
            <person name="Chen R.-J."/>
            <person name="Lu D.-C."/>
            <person name="Zhu K.-L."/>
            <person name="Du Z.-J."/>
        </authorList>
    </citation>
    <scope>NUCLEOTIDE SEQUENCE</scope>
    <source>
        <strain evidence="8">N1Y112</strain>
    </source>
</reference>
<keyword evidence="2" id="KW-1003">Cell membrane</keyword>
<dbReference type="RefSeq" id="WP_193952764.1">
    <property type="nucleotide sequence ID" value="NZ_JADEYS010000006.1"/>
</dbReference>
<evidence type="ECO:0000259" key="7">
    <source>
        <dbReference type="SMART" id="SM00849"/>
    </source>
</evidence>
<name>A0A8J7FGR3_9GAMM</name>
<dbReference type="InterPro" id="IPR036866">
    <property type="entry name" value="RibonucZ/Hydroxyglut_hydro"/>
</dbReference>
<feature type="transmembrane region" description="Helical" evidence="6">
    <location>
        <begin position="7"/>
        <end position="29"/>
    </location>
</feature>
<gene>
    <name evidence="8" type="ORF">IOQ59_08120</name>
</gene>